<name>A0A1V4ANW1_9BACT</name>
<gene>
    <name evidence="5" type="primary">rplY</name>
    <name evidence="5" type="synonym">ctc</name>
    <name evidence="9" type="ORF">AYP45_18225</name>
</gene>
<dbReference type="CDD" id="cd00495">
    <property type="entry name" value="Ribosomal_L25_TL5_CTC"/>
    <property type="match status" value="1"/>
</dbReference>
<proteinExistence type="inferred from homology"/>
<comment type="function">
    <text evidence="5">This is one of the proteins that binds to the 5S RNA in the ribosome where it forms part of the central protuberance.</text>
</comment>
<dbReference type="AlphaFoldDB" id="A0A1V4ANW1"/>
<protein>
    <recommendedName>
        <fullName evidence="5">Large ribosomal subunit protein bL25</fullName>
    </recommendedName>
    <alternativeName>
        <fullName evidence="5">General stress protein CTC</fullName>
    </alternativeName>
</protein>
<dbReference type="InterPro" id="IPR011035">
    <property type="entry name" value="Ribosomal_bL25/Gln-tRNA_synth"/>
</dbReference>
<feature type="domain" description="Large ribosomal subunit protein bL25 beta" evidence="8">
    <location>
        <begin position="99"/>
        <end position="179"/>
    </location>
</feature>
<dbReference type="InterPro" id="IPR020056">
    <property type="entry name" value="Rbsml_bL25/Gln-tRNA_synth_N"/>
</dbReference>
<dbReference type="Gene3D" id="2.170.120.20">
    <property type="entry name" value="Ribosomal protein L25, beta domain"/>
    <property type="match status" value="1"/>
</dbReference>
<comment type="caution">
    <text evidence="9">The sequence shown here is derived from an EMBL/GenBank/DDBJ whole genome shotgun (WGS) entry which is preliminary data.</text>
</comment>
<dbReference type="InterPro" id="IPR020930">
    <property type="entry name" value="Ribosomal_uL5_bac-type"/>
</dbReference>
<keyword evidence="1 5" id="KW-0699">rRNA-binding</keyword>
<feature type="compositionally biased region" description="Basic and acidic residues" evidence="6">
    <location>
        <begin position="197"/>
        <end position="215"/>
    </location>
</feature>
<evidence type="ECO:0000259" key="8">
    <source>
        <dbReference type="Pfam" id="PF14693"/>
    </source>
</evidence>
<dbReference type="GO" id="GO:0008097">
    <property type="term" value="F:5S rRNA binding"/>
    <property type="evidence" value="ECO:0007669"/>
    <property type="project" value="InterPro"/>
</dbReference>
<keyword evidence="4 5" id="KW-0687">Ribonucleoprotein</keyword>
<dbReference type="GO" id="GO:0006412">
    <property type="term" value="P:translation"/>
    <property type="evidence" value="ECO:0007669"/>
    <property type="project" value="UniProtKB-UniRule"/>
</dbReference>
<accession>A0A1V4ANW1</accession>
<evidence type="ECO:0000256" key="6">
    <source>
        <dbReference type="SAM" id="MobiDB-lite"/>
    </source>
</evidence>
<organism evidence="9 10">
    <name type="scientific">Candidatus Brocadia carolinensis</name>
    <dbReference type="NCBI Taxonomy" id="1004156"/>
    <lineage>
        <taxon>Bacteria</taxon>
        <taxon>Pseudomonadati</taxon>
        <taxon>Planctomycetota</taxon>
        <taxon>Candidatus Brocadiia</taxon>
        <taxon>Candidatus Brocadiales</taxon>
        <taxon>Candidatus Brocadiaceae</taxon>
        <taxon>Candidatus Brocadia</taxon>
    </lineage>
</organism>
<dbReference type="Pfam" id="PF14693">
    <property type="entry name" value="Ribosomal_TL5_C"/>
    <property type="match status" value="1"/>
</dbReference>
<keyword evidence="3 5" id="KW-0689">Ribosomal protein</keyword>
<sequence length="215" mass="24162">MKILELKTEKRTTKGSKAITKLRMTGKIPAILYGHKQDNVMLCMREDEFTRILHTGTRMLYLTYDQRKESALIKEIQYDHVSDRVLHVDFSRIDLDERVKLRVSIGLAGESVGVKEGGVLTHVMKDIEIECLPTSIPEMIKVDVSELGLGKAIHVKELPALEGIQYLSDMEAVVVSVHQIVEKKATTEEELLAEPEVIAKKPKEGEEAAEAEKKA</sequence>
<evidence type="ECO:0000256" key="1">
    <source>
        <dbReference type="ARBA" id="ARBA00022730"/>
    </source>
</evidence>
<reference evidence="9 10" key="1">
    <citation type="journal article" date="2017" name="Water Res.">
        <title>Discovery and metagenomic analysis of an anammox bacterial enrichment related to Candidatus "Brocadia caroliniensis" in a full-scale glycerol-fed nitritation-denitritation separate centrate treatment process.</title>
        <authorList>
            <person name="Park H."/>
            <person name="Brotto A.C."/>
            <person name="van Loosdrecht M.C."/>
            <person name="Chandran K."/>
        </authorList>
    </citation>
    <scope>NUCLEOTIDE SEQUENCE [LARGE SCALE GENOMIC DNA]</scope>
    <source>
        <strain evidence="9">26THWARD</strain>
    </source>
</reference>
<feature type="region of interest" description="Disordered" evidence="6">
    <location>
        <begin position="195"/>
        <end position="215"/>
    </location>
</feature>
<dbReference type="NCBIfam" id="TIGR00731">
    <property type="entry name" value="bL25_bact_ctc"/>
    <property type="match status" value="1"/>
</dbReference>
<evidence type="ECO:0000259" key="7">
    <source>
        <dbReference type="Pfam" id="PF01386"/>
    </source>
</evidence>
<dbReference type="InterPro" id="IPR020057">
    <property type="entry name" value="Ribosomal_bL25_b-dom"/>
</dbReference>
<dbReference type="InterPro" id="IPR001021">
    <property type="entry name" value="Ribosomal_bL25_long"/>
</dbReference>
<dbReference type="InterPro" id="IPR037121">
    <property type="entry name" value="Ribosomal_bL25_C"/>
</dbReference>
<evidence type="ECO:0000256" key="3">
    <source>
        <dbReference type="ARBA" id="ARBA00022980"/>
    </source>
</evidence>
<dbReference type="STRING" id="1004156.AYP45_18225"/>
<dbReference type="SUPFAM" id="SSF50715">
    <property type="entry name" value="Ribosomal protein L25-like"/>
    <property type="match status" value="1"/>
</dbReference>
<evidence type="ECO:0000256" key="4">
    <source>
        <dbReference type="ARBA" id="ARBA00023274"/>
    </source>
</evidence>
<comment type="subunit">
    <text evidence="5">Part of the 50S ribosomal subunit; part of the 5S rRNA/L5/L18/L25 subcomplex. Contacts the 5S rRNA. Binds to the 5S rRNA independently of L5 and L18.</text>
</comment>
<evidence type="ECO:0000256" key="2">
    <source>
        <dbReference type="ARBA" id="ARBA00022884"/>
    </source>
</evidence>
<dbReference type="GO" id="GO:0022625">
    <property type="term" value="C:cytosolic large ribosomal subunit"/>
    <property type="evidence" value="ECO:0007669"/>
    <property type="project" value="TreeGrafter"/>
</dbReference>
<evidence type="ECO:0000313" key="9">
    <source>
        <dbReference type="EMBL" id="OOP54805.1"/>
    </source>
</evidence>
<dbReference type="PANTHER" id="PTHR33284">
    <property type="entry name" value="RIBOSOMAL PROTEIN L25/GLN-TRNA SYNTHETASE, ANTI-CODON-BINDING DOMAIN-CONTAINING PROTEIN"/>
    <property type="match status" value="1"/>
</dbReference>
<dbReference type="GO" id="GO:0003735">
    <property type="term" value="F:structural constituent of ribosome"/>
    <property type="evidence" value="ECO:0007669"/>
    <property type="project" value="InterPro"/>
</dbReference>
<keyword evidence="2 5" id="KW-0694">RNA-binding</keyword>
<dbReference type="EMBL" id="AYTS01000209">
    <property type="protein sequence ID" value="OOP54805.1"/>
    <property type="molecule type" value="Genomic_DNA"/>
</dbReference>
<evidence type="ECO:0000313" key="10">
    <source>
        <dbReference type="Proteomes" id="UP000189681"/>
    </source>
</evidence>
<dbReference type="Gene3D" id="2.40.240.10">
    <property type="entry name" value="Ribosomal Protein L25, Chain P"/>
    <property type="match status" value="1"/>
</dbReference>
<dbReference type="HAMAP" id="MF_01334">
    <property type="entry name" value="Ribosomal_bL25_CTC"/>
    <property type="match status" value="1"/>
</dbReference>
<dbReference type="InterPro" id="IPR029751">
    <property type="entry name" value="Ribosomal_L25_dom"/>
</dbReference>
<dbReference type="Proteomes" id="UP000189681">
    <property type="component" value="Unassembled WGS sequence"/>
</dbReference>
<feature type="domain" description="Large ribosomal subunit protein bL25 L25" evidence="7">
    <location>
        <begin position="6"/>
        <end position="90"/>
    </location>
</feature>
<dbReference type="PANTHER" id="PTHR33284:SF1">
    <property type="entry name" value="RIBOSOMAL PROTEIN L25_GLN-TRNA SYNTHETASE, ANTI-CODON-BINDING DOMAIN-CONTAINING PROTEIN"/>
    <property type="match status" value="1"/>
</dbReference>
<dbReference type="Pfam" id="PF01386">
    <property type="entry name" value="Ribosomal_L25p"/>
    <property type="match status" value="1"/>
</dbReference>
<comment type="similarity">
    <text evidence="5">Belongs to the bacterial ribosomal protein bL25 family. CTC subfamily.</text>
</comment>
<evidence type="ECO:0000256" key="5">
    <source>
        <dbReference type="HAMAP-Rule" id="MF_01334"/>
    </source>
</evidence>